<evidence type="ECO:0000313" key="2">
    <source>
        <dbReference type="EMBL" id="CDT54677.1"/>
    </source>
</evidence>
<proteinExistence type="predicted"/>
<gene>
    <name evidence="2" type="ORF">VCR4J5_700018</name>
    <name evidence="1" type="ORF">VCR5J5_120018</name>
</gene>
<reference evidence="4" key="1">
    <citation type="submission" date="2014-06" db="EMBL/GenBank/DDBJ databases">
        <authorList>
            <person name="Le Roux Frederique"/>
        </authorList>
    </citation>
    <scope>NUCLEOTIDE SEQUENCE [LARGE SCALE GENOMIC DNA]</scope>
    <source>
        <strain evidence="4">J5-5</strain>
    </source>
</reference>
<keyword evidence="3" id="KW-1185">Reference proteome</keyword>
<protein>
    <submittedName>
        <fullName evidence="1">Uncharacterized protein</fullName>
    </submittedName>
</protein>
<reference evidence="1 3" key="2">
    <citation type="submission" date="2014-06" db="EMBL/GenBank/DDBJ databases">
        <authorList>
            <person name="Le Roux F."/>
        </authorList>
    </citation>
    <scope>NUCLEOTIDE SEQUENCE</scope>
    <source>
        <strain evidence="2 3">J5-4</strain>
        <strain evidence="1">J5-5</strain>
    </source>
</reference>
<dbReference type="EMBL" id="CCJV01000024">
    <property type="protein sequence ID" value="CDS96251.1"/>
    <property type="molecule type" value="Genomic_DNA"/>
</dbReference>
<dbReference type="Proteomes" id="UP000049077">
    <property type="component" value="Unassembled WGS sequence"/>
</dbReference>
<evidence type="ECO:0000313" key="4">
    <source>
        <dbReference type="Proteomes" id="UP000049495"/>
    </source>
</evidence>
<sequence>MVFFYLKKTIPYKAITVFTYNSLVSYDNLSPKKVRLNVQLYFQTVRYSYHVYLNARLI</sequence>
<evidence type="ECO:0000313" key="1">
    <source>
        <dbReference type="EMBL" id="CDS96251.1"/>
    </source>
</evidence>
<evidence type="ECO:0000313" key="3">
    <source>
        <dbReference type="Proteomes" id="UP000049077"/>
    </source>
</evidence>
<name>A0A822MMX8_9VIBR</name>
<dbReference type="EMBL" id="CCJX01000158">
    <property type="protein sequence ID" value="CDT54677.1"/>
    <property type="molecule type" value="Genomic_DNA"/>
</dbReference>
<accession>A0A822MMX8</accession>
<comment type="caution">
    <text evidence="1">The sequence shown here is derived from an EMBL/GenBank/DDBJ whole genome shotgun (WGS) entry which is preliminary data.</text>
</comment>
<dbReference type="AlphaFoldDB" id="A0A822MMX8"/>
<dbReference type="Proteomes" id="UP000049495">
    <property type="component" value="Unassembled WGS sequence"/>
</dbReference>
<organism evidence="1 4">
    <name type="scientific">Vibrio crassostreae</name>
    <dbReference type="NCBI Taxonomy" id="246167"/>
    <lineage>
        <taxon>Bacteria</taxon>
        <taxon>Pseudomonadati</taxon>
        <taxon>Pseudomonadota</taxon>
        <taxon>Gammaproteobacteria</taxon>
        <taxon>Vibrionales</taxon>
        <taxon>Vibrionaceae</taxon>
        <taxon>Vibrio</taxon>
    </lineage>
</organism>